<proteinExistence type="predicted"/>
<accession>A0A4Z2GRX3</accession>
<dbReference type="Proteomes" id="UP000314294">
    <property type="component" value="Unassembled WGS sequence"/>
</dbReference>
<dbReference type="AlphaFoldDB" id="A0A4Z2GRX3"/>
<comment type="caution">
    <text evidence="1">The sequence shown here is derived from an EMBL/GenBank/DDBJ whole genome shotgun (WGS) entry which is preliminary data.</text>
</comment>
<name>A0A4Z2GRX3_9TELE</name>
<reference evidence="1 2" key="1">
    <citation type="submission" date="2019-03" db="EMBL/GenBank/DDBJ databases">
        <title>First draft genome of Liparis tanakae, snailfish: a comprehensive survey of snailfish specific genes.</title>
        <authorList>
            <person name="Kim W."/>
            <person name="Song I."/>
            <person name="Jeong J.-H."/>
            <person name="Kim D."/>
            <person name="Kim S."/>
            <person name="Ryu S."/>
            <person name="Song J.Y."/>
            <person name="Lee S.K."/>
        </authorList>
    </citation>
    <scope>NUCLEOTIDE SEQUENCE [LARGE SCALE GENOMIC DNA]</scope>
    <source>
        <tissue evidence="1">Muscle</tissue>
    </source>
</reference>
<evidence type="ECO:0000313" key="1">
    <source>
        <dbReference type="EMBL" id="TNN56408.1"/>
    </source>
</evidence>
<evidence type="ECO:0000313" key="2">
    <source>
        <dbReference type="Proteomes" id="UP000314294"/>
    </source>
</evidence>
<protein>
    <submittedName>
        <fullName evidence="1">Uncharacterized protein</fullName>
    </submittedName>
</protein>
<gene>
    <name evidence="1" type="ORF">EYF80_033369</name>
</gene>
<organism evidence="1 2">
    <name type="scientific">Liparis tanakae</name>
    <name type="common">Tanaka's snailfish</name>
    <dbReference type="NCBI Taxonomy" id="230148"/>
    <lineage>
        <taxon>Eukaryota</taxon>
        <taxon>Metazoa</taxon>
        <taxon>Chordata</taxon>
        <taxon>Craniata</taxon>
        <taxon>Vertebrata</taxon>
        <taxon>Euteleostomi</taxon>
        <taxon>Actinopterygii</taxon>
        <taxon>Neopterygii</taxon>
        <taxon>Teleostei</taxon>
        <taxon>Neoteleostei</taxon>
        <taxon>Acanthomorphata</taxon>
        <taxon>Eupercaria</taxon>
        <taxon>Perciformes</taxon>
        <taxon>Cottioidei</taxon>
        <taxon>Cottales</taxon>
        <taxon>Liparidae</taxon>
        <taxon>Liparis</taxon>
    </lineage>
</organism>
<dbReference type="EMBL" id="SRLO01000429">
    <property type="protein sequence ID" value="TNN56408.1"/>
    <property type="molecule type" value="Genomic_DNA"/>
</dbReference>
<sequence length="118" mass="12579">MLDREGRSSRVQILTSGTTDGEYDGRLEALGVVHPGAQLAAEHLALAVAQPAVEVVPAVLRPGVHGVRGERRLLHVVEGSVSQFRLERPPAGKTKTIHIGAPGFFFFFVGQGDVSAEE</sequence>
<keyword evidence="2" id="KW-1185">Reference proteome</keyword>